<name>A0A420BKF7_SPHD1</name>
<gene>
    <name evidence="1" type="ORF">DFQ12_2067</name>
</gene>
<dbReference type="GO" id="GO:0005737">
    <property type="term" value="C:cytoplasm"/>
    <property type="evidence" value="ECO:0007669"/>
    <property type="project" value="TreeGrafter"/>
</dbReference>
<dbReference type="RefSeq" id="WP_120258769.1">
    <property type="nucleotide sequence ID" value="NZ_RAPY01000001.1"/>
</dbReference>
<dbReference type="Gene3D" id="3.30.470.20">
    <property type="entry name" value="ATP-grasp fold, B domain"/>
    <property type="match status" value="1"/>
</dbReference>
<accession>A0A420BKF7</accession>
<evidence type="ECO:0000313" key="2">
    <source>
        <dbReference type="Proteomes" id="UP000286246"/>
    </source>
</evidence>
<dbReference type="InterPro" id="IPR026455">
    <property type="entry name" value="GRASP_w_spasm"/>
</dbReference>
<dbReference type="PANTHER" id="PTHR21621">
    <property type="entry name" value="RIBOSOMAL PROTEIN S6 MODIFICATION PROTEIN"/>
    <property type="match status" value="1"/>
</dbReference>
<comment type="caution">
    <text evidence="1">The sequence shown here is derived from an EMBL/GenBank/DDBJ whole genome shotgun (WGS) entry which is preliminary data.</text>
</comment>
<dbReference type="GO" id="GO:0009432">
    <property type="term" value="P:SOS response"/>
    <property type="evidence" value="ECO:0007669"/>
    <property type="project" value="TreeGrafter"/>
</dbReference>
<dbReference type="OrthoDB" id="583309at2"/>
<dbReference type="SUPFAM" id="SSF56059">
    <property type="entry name" value="Glutathione synthetase ATP-binding domain-like"/>
    <property type="match status" value="1"/>
</dbReference>
<dbReference type="AlphaFoldDB" id="A0A420BKF7"/>
<proteinExistence type="predicted"/>
<dbReference type="EMBL" id="RAPY01000001">
    <property type="protein sequence ID" value="RKE57189.1"/>
    <property type="molecule type" value="Genomic_DNA"/>
</dbReference>
<dbReference type="NCBIfam" id="TIGR04192">
    <property type="entry name" value="GRASP_w_spasm"/>
    <property type="match status" value="1"/>
</dbReference>
<dbReference type="GO" id="GO:0018169">
    <property type="term" value="F:ribosomal S6-glutamic acid ligase activity"/>
    <property type="evidence" value="ECO:0007669"/>
    <property type="project" value="TreeGrafter"/>
</dbReference>
<evidence type="ECO:0000313" key="1">
    <source>
        <dbReference type="EMBL" id="RKE57189.1"/>
    </source>
</evidence>
<sequence>MSIAIVSTDGDQSTFNVIDWIHFYKGEALLLTNTEKICLNKIEVSKGNKMSFAYGNEQINLDKIESFWHRRGNFSIQSYNQVFSNDFPFFAELTQHLSLEERKLKEFIAYQLKSKRHLGNIFKSSLNKLIVLEEAQNLNIIIPKTLITNQKRELQAFRLKFGQVICKSISEAFTAHKIDIGILSLYTSIITDENMDQLDASFPLTLFQEKIEKKYELRIFFIENRFYTMAIFSQNDKKTSVDFRKYNFIKPNRTVPFKLPKHIEKKLIKLMKKLDLNTGSIDMAVTPNQEYVFFEVNPIGQFGMTSYPCNYHLDKVIAEFLLNKNKTDEQA</sequence>
<reference evidence="1 2" key="1">
    <citation type="submission" date="2018-09" db="EMBL/GenBank/DDBJ databases">
        <title>Genomic Encyclopedia of Type Strains, Phase III (KMG-III): the genomes of soil and plant-associated and newly described type strains.</title>
        <authorList>
            <person name="Whitman W."/>
        </authorList>
    </citation>
    <scope>NUCLEOTIDE SEQUENCE [LARGE SCALE GENOMIC DNA]</scope>
    <source>
        <strain evidence="1 2">CECT 7938</strain>
    </source>
</reference>
<dbReference type="PANTHER" id="PTHR21621:SF0">
    <property type="entry name" value="BETA-CITRYLGLUTAMATE SYNTHASE B-RELATED"/>
    <property type="match status" value="1"/>
</dbReference>
<organism evidence="1 2">
    <name type="scientific">Sphingobacterium detergens</name>
    <dbReference type="NCBI Taxonomy" id="1145106"/>
    <lineage>
        <taxon>Bacteria</taxon>
        <taxon>Pseudomonadati</taxon>
        <taxon>Bacteroidota</taxon>
        <taxon>Sphingobacteriia</taxon>
        <taxon>Sphingobacteriales</taxon>
        <taxon>Sphingobacteriaceae</taxon>
        <taxon>Sphingobacterium</taxon>
    </lineage>
</organism>
<dbReference type="Proteomes" id="UP000286246">
    <property type="component" value="Unassembled WGS sequence"/>
</dbReference>
<protein>
    <submittedName>
        <fullName evidence="1">ATP-GRASP peptide maturase of grasp-with-spasm system</fullName>
    </submittedName>
</protein>
<keyword evidence="2" id="KW-1185">Reference proteome</keyword>